<gene>
    <name evidence="2" type="ORF">EF514_07320</name>
</gene>
<comment type="caution">
    <text evidence="2">The sequence shown here is derived from an EMBL/GenBank/DDBJ whole genome shotgun (WGS) entry which is preliminary data.</text>
</comment>
<dbReference type="EMBL" id="RLIH01000010">
    <property type="protein sequence ID" value="RVU54398.1"/>
    <property type="molecule type" value="Genomic_DNA"/>
</dbReference>
<protein>
    <recommendedName>
        <fullName evidence="4">ABC transporter permease</fullName>
    </recommendedName>
</protein>
<name>A0A437S5Z3_9FIRM</name>
<keyword evidence="1" id="KW-0812">Transmembrane</keyword>
<feature type="transmembrane region" description="Helical" evidence="1">
    <location>
        <begin position="52"/>
        <end position="76"/>
    </location>
</feature>
<reference evidence="2 3" key="1">
    <citation type="submission" date="2018-11" db="EMBL/GenBank/DDBJ databases">
        <title>Genome sequencing and assembly of Anaerosphaera sp. nov., GS7-6-2.</title>
        <authorList>
            <person name="Rettenmaier R."/>
            <person name="Liebl W."/>
            <person name="Zverlov V."/>
        </authorList>
    </citation>
    <scope>NUCLEOTIDE SEQUENCE [LARGE SCALE GENOMIC DNA]</scope>
    <source>
        <strain evidence="2 3">GS7-6-2</strain>
    </source>
</reference>
<keyword evidence="1" id="KW-0472">Membrane</keyword>
<evidence type="ECO:0000313" key="2">
    <source>
        <dbReference type="EMBL" id="RVU54398.1"/>
    </source>
</evidence>
<evidence type="ECO:0000256" key="1">
    <source>
        <dbReference type="SAM" id="Phobius"/>
    </source>
</evidence>
<keyword evidence="1" id="KW-1133">Transmembrane helix</keyword>
<dbReference type="AlphaFoldDB" id="A0A437S5Z3"/>
<feature type="transmembrane region" description="Helical" evidence="1">
    <location>
        <begin position="12"/>
        <end position="32"/>
    </location>
</feature>
<feature type="transmembrane region" description="Helical" evidence="1">
    <location>
        <begin position="97"/>
        <end position="123"/>
    </location>
</feature>
<accession>A0A437S5Z3</accession>
<dbReference type="Proteomes" id="UP000288812">
    <property type="component" value="Unassembled WGS sequence"/>
</dbReference>
<sequence>MYKIFYYEVKRLIINKYFVGLLFATLLYSYLLLSGEIILGVANTAPFSPWSFGFYISKIMPIILITLLFFISFLFSREEKTIQAITNITSVNIGKFYFVRLMTIIVSFMIILAVPILYSFYFYKSIFQYSMSFDLLIPLIIIVIPSVIIIMGLGLSIGSILPIANYLLMGLLIFVNFINLPEEIDLYGRNFFVNYPLSIGILDPAFKLSFSFGMSRLLFLVVGLFLIVLYIKKLSKKIYNF</sequence>
<evidence type="ECO:0000313" key="3">
    <source>
        <dbReference type="Proteomes" id="UP000288812"/>
    </source>
</evidence>
<organism evidence="2 3">
    <name type="scientific">Anaerosphaera multitolerans</name>
    <dbReference type="NCBI Taxonomy" id="2487351"/>
    <lineage>
        <taxon>Bacteria</taxon>
        <taxon>Bacillati</taxon>
        <taxon>Bacillota</taxon>
        <taxon>Tissierellia</taxon>
        <taxon>Tissierellales</taxon>
        <taxon>Peptoniphilaceae</taxon>
        <taxon>Anaerosphaera</taxon>
    </lineage>
</organism>
<dbReference type="OrthoDB" id="1708260at2"/>
<keyword evidence="3" id="KW-1185">Reference proteome</keyword>
<dbReference type="RefSeq" id="WP_127724781.1">
    <property type="nucleotide sequence ID" value="NZ_RLIH01000010.1"/>
</dbReference>
<evidence type="ECO:0008006" key="4">
    <source>
        <dbReference type="Google" id="ProtNLM"/>
    </source>
</evidence>
<feature type="transmembrane region" description="Helical" evidence="1">
    <location>
        <begin position="210"/>
        <end position="231"/>
    </location>
</feature>
<feature type="transmembrane region" description="Helical" evidence="1">
    <location>
        <begin position="163"/>
        <end position="180"/>
    </location>
</feature>
<proteinExistence type="predicted"/>
<feature type="transmembrane region" description="Helical" evidence="1">
    <location>
        <begin position="135"/>
        <end position="156"/>
    </location>
</feature>